<reference evidence="5 6" key="1">
    <citation type="submission" date="2024-02" db="EMBL/GenBank/DDBJ databases">
        <title>Chromosome-level genome assembly of the Eurasian Minnow (Phoxinus phoxinus).</title>
        <authorList>
            <person name="Oriowo T.O."/>
            <person name="Martin S."/>
            <person name="Stange M."/>
            <person name="Chrysostomakis Y."/>
            <person name="Brown T."/>
            <person name="Winkler S."/>
            <person name="Kukowka S."/>
            <person name="Myers E.W."/>
            <person name="Bohne A."/>
        </authorList>
    </citation>
    <scope>NUCLEOTIDE SEQUENCE [LARGE SCALE GENOMIC DNA]</scope>
    <source>
        <strain evidence="5">ZFMK-TIS-60720</strain>
        <tissue evidence="5">Whole Organism</tissue>
    </source>
</reference>
<dbReference type="Proteomes" id="UP001364617">
    <property type="component" value="Unassembled WGS sequence"/>
</dbReference>
<organism evidence="5 6">
    <name type="scientific">Phoxinus phoxinus</name>
    <name type="common">Eurasian minnow</name>
    <dbReference type="NCBI Taxonomy" id="58324"/>
    <lineage>
        <taxon>Eukaryota</taxon>
        <taxon>Metazoa</taxon>
        <taxon>Chordata</taxon>
        <taxon>Craniata</taxon>
        <taxon>Vertebrata</taxon>
        <taxon>Euteleostomi</taxon>
        <taxon>Actinopterygii</taxon>
        <taxon>Neopterygii</taxon>
        <taxon>Teleostei</taxon>
        <taxon>Ostariophysi</taxon>
        <taxon>Cypriniformes</taxon>
        <taxon>Leuciscidae</taxon>
        <taxon>Phoxininae</taxon>
        <taxon>Phoxinus</taxon>
    </lineage>
</organism>
<dbReference type="GO" id="GO:0030368">
    <property type="term" value="F:interleukin-17 receptor activity"/>
    <property type="evidence" value="ECO:0007669"/>
    <property type="project" value="InterPro"/>
</dbReference>
<gene>
    <name evidence="5" type="ORF">R3I93_022474</name>
</gene>
<feature type="chain" id="PRO_5042954758" description="Interleukin-17 receptor C/E N-terminal domain-containing protein" evidence="3">
    <location>
        <begin position="22"/>
        <end position="511"/>
    </location>
</feature>
<keyword evidence="6" id="KW-1185">Reference proteome</keyword>
<dbReference type="PANTHER" id="PTHR15583:SF10">
    <property type="entry name" value="INTERLEUKIN-17 RECEPTOR E-LIKE-RELATED"/>
    <property type="match status" value="1"/>
</dbReference>
<keyword evidence="2" id="KW-1133">Transmembrane helix</keyword>
<name>A0AAN9GQA2_9TELE</name>
<keyword evidence="2" id="KW-0472">Membrane</keyword>
<feature type="domain" description="Interleukin-17 receptor C/E N-terminal" evidence="4">
    <location>
        <begin position="125"/>
        <end position="413"/>
    </location>
</feature>
<comment type="caution">
    <text evidence="5">The sequence shown here is derived from an EMBL/GenBank/DDBJ whole genome shotgun (WGS) entry which is preliminary data.</text>
</comment>
<feature type="transmembrane region" description="Helical" evidence="2">
    <location>
        <begin position="469"/>
        <end position="491"/>
    </location>
</feature>
<accession>A0AAN9GQA2</accession>
<proteinExistence type="predicted"/>
<evidence type="ECO:0000256" key="1">
    <source>
        <dbReference type="ARBA" id="ARBA00022729"/>
    </source>
</evidence>
<evidence type="ECO:0000313" key="6">
    <source>
        <dbReference type="Proteomes" id="UP001364617"/>
    </source>
</evidence>
<protein>
    <recommendedName>
        <fullName evidence="4">Interleukin-17 receptor C/E N-terminal domain-containing protein</fullName>
    </recommendedName>
</protein>
<sequence>MNYLQLLPLLLLILQSHEVHMNTIERNQNCAWSCSEGLHCKPRPYSPLSEFHCRDQPSIRGVFSNVMLSTALACEERKCSLKLRIATSVNVTGDIRGVLACADSAGMIGHCQIYTFGRVGRGNATGKQVDVQFKCVPVRPGQHMFVTLKTIPNYCTAMQSQQYIVPECSHEGIRDSIAECITGKLAYTVDKDRNTLTVKVTNAPEDTDYNLRLCHKRSVICAGEGPHRTIKSQHLQKTIMLQYSKALPCLCIEGWPARVDARRVQVCPFKNNLEELWSGITYDFNKEELIWEPLCPVKVSVSLCQVDGEKSCRDLGNIFHSKGEKVIFSSVDPHPTLCTKFTTEVGTWIKCPFAKGNFSVWTAKMTSKNGQQWAEISTWVKANFSVSVCEMKPSSKCKQIEGNKSQTLSVDKMKPTVFNLSKNACEVCVCIQVQRVDVHFSVPVLQCDLQCLNWCRDPERSHFQEIEKILLSAVIFLTVILAAALLGRLTIKDGDRKRKAWMKLTCHGTNH</sequence>
<dbReference type="Pfam" id="PF15037">
    <property type="entry name" value="IL17_R_N"/>
    <property type="match status" value="1"/>
</dbReference>
<dbReference type="EMBL" id="JAYKXH010000025">
    <property type="protein sequence ID" value="KAK7121391.1"/>
    <property type="molecule type" value="Genomic_DNA"/>
</dbReference>
<dbReference type="PANTHER" id="PTHR15583">
    <property type="entry name" value="INTERLEUKIN-17 RECEPTOR"/>
    <property type="match status" value="1"/>
</dbReference>
<evidence type="ECO:0000256" key="3">
    <source>
        <dbReference type="SAM" id="SignalP"/>
    </source>
</evidence>
<evidence type="ECO:0000256" key="2">
    <source>
        <dbReference type="SAM" id="Phobius"/>
    </source>
</evidence>
<dbReference type="InterPro" id="IPR039465">
    <property type="entry name" value="IL-17_rcpt-like"/>
</dbReference>
<evidence type="ECO:0000313" key="5">
    <source>
        <dbReference type="EMBL" id="KAK7121391.1"/>
    </source>
</evidence>
<feature type="signal peptide" evidence="3">
    <location>
        <begin position="1"/>
        <end position="21"/>
    </location>
</feature>
<keyword evidence="2" id="KW-0812">Transmembrane</keyword>
<evidence type="ECO:0000259" key="4">
    <source>
        <dbReference type="Pfam" id="PF15037"/>
    </source>
</evidence>
<dbReference type="InterPro" id="IPR027841">
    <property type="entry name" value="IL-17_rcpt_C/E_N"/>
</dbReference>
<dbReference type="AlphaFoldDB" id="A0AAN9GQA2"/>
<keyword evidence="1 3" id="KW-0732">Signal</keyword>